<organism evidence="2 3">
    <name type="scientific">Selenobaculum gibii</name>
    <dbReference type="NCBI Taxonomy" id="3054208"/>
    <lineage>
        <taxon>Bacteria</taxon>
        <taxon>Bacillati</taxon>
        <taxon>Bacillota</taxon>
        <taxon>Negativicutes</taxon>
        <taxon>Selenomonadales</taxon>
        <taxon>Selenomonadaceae</taxon>
        <taxon>Selenobaculum</taxon>
    </lineage>
</organism>
<dbReference type="AlphaFoldDB" id="A0A9Y2AH60"/>
<dbReference type="EMBL" id="CP120678">
    <property type="protein sequence ID" value="WIW70734.1"/>
    <property type="molecule type" value="Genomic_DNA"/>
</dbReference>
<proteinExistence type="inferred from homology"/>
<evidence type="ECO:0000313" key="3">
    <source>
        <dbReference type="Proteomes" id="UP001243623"/>
    </source>
</evidence>
<comment type="similarity">
    <text evidence="1">Belongs to the bactofilin family.</text>
</comment>
<name>A0A9Y2AH60_9FIRM</name>
<protein>
    <submittedName>
        <fullName evidence="2">Polymer-forming cytoskeletal protein</fullName>
    </submittedName>
</protein>
<dbReference type="Pfam" id="PF04519">
    <property type="entry name" value="Bactofilin"/>
    <property type="match status" value="1"/>
</dbReference>
<evidence type="ECO:0000256" key="1">
    <source>
        <dbReference type="ARBA" id="ARBA00044755"/>
    </source>
</evidence>
<accession>A0A9Y2AH60</accession>
<dbReference type="PANTHER" id="PTHR35024:SF4">
    <property type="entry name" value="POLYMER-FORMING CYTOSKELETAL PROTEIN"/>
    <property type="match status" value="1"/>
</dbReference>
<dbReference type="KEGG" id="sgbi:P3F81_12775"/>
<dbReference type="Proteomes" id="UP001243623">
    <property type="component" value="Chromosome"/>
</dbReference>
<gene>
    <name evidence="2" type="ORF">P3F81_12775</name>
</gene>
<dbReference type="PANTHER" id="PTHR35024">
    <property type="entry name" value="HYPOTHETICAL CYTOSOLIC PROTEIN"/>
    <property type="match status" value="1"/>
</dbReference>
<dbReference type="RefSeq" id="WP_147669417.1">
    <property type="nucleotide sequence ID" value="NZ_CP120678.1"/>
</dbReference>
<dbReference type="InterPro" id="IPR007607">
    <property type="entry name" value="BacA/B"/>
</dbReference>
<keyword evidence="3" id="KW-1185">Reference proteome</keyword>
<sequence length="126" mass="13241">MFKLGKNNDNSFSSDIETVIGKNTQIKGSIHGSGNMRVDGMVEGEISITGEIVVGDAGRVIGNISGRSVLISGEVTGNISAESKLEIMPNGKLYGDVNASVLSIAEGAVFRGQSNMEPRPITNEEE</sequence>
<reference evidence="2" key="1">
    <citation type="submission" date="2023-03" db="EMBL/GenBank/DDBJ databases">
        <title>Selenobaculum gbiensis gen. nov. sp. nov., a new bacterium isolated from the gut microbiota of IBD patient.</title>
        <authorList>
            <person name="Yeo S."/>
            <person name="Park H."/>
            <person name="Huh C.S."/>
        </authorList>
    </citation>
    <scope>NUCLEOTIDE SEQUENCE</scope>
    <source>
        <strain evidence="2">ICN-92133</strain>
    </source>
</reference>
<evidence type="ECO:0000313" key="2">
    <source>
        <dbReference type="EMBL" id="WIW70734.1"/>
    </source>
</evidence>